<dbReference type="OrthoDB" id="6106548at2"/>
<sequence>MDILDIQLVAEKALGLTEQQVDELIENGEDYDTPLMKKFGVDLNTFAKIVNALTPLTPIIQDPRTNDLIHAFVTFQNGHGQIIAGQKFNA</sequence>
<gene>
    <name evidence="1" type="ORF">A8139_05645</name>
</gene>
<reference evidence="1 2" key="1">
    <citation type="submission" date="2016-06" db="EMBL/GenBank/DDBJ databases">
        <title>The sequenced genome of the ice-adhering bacterium Marinomonas primoryensis, from Antarctica.</title>
        <authorList>
            <person name="Graham L."/>
            <person name="Vance T.D.R."/>
            <person name="Davies P.L."/>
        </authorList>
    </citation>
    <scope>NUCLEOTIDE SEQUENCE [LARGE SCALE GENOMIC DNA]</scope>
    <source>
        <strain evidence="1 2">AceL</strain>
    </source>
</reference>
<evidence type="ECO:0000313" key="2">
    <source>
        <dbReference type="Proteomes" id="UP000249898"/>
    </source>
</evidence>
<dbReference type="Proteomes" id="UP000249898">
    <property type="component" value="Chromosome"/>
</dbReference>
<proteinExistence type="predicted"/>
<organism evidence="1 2">
    <name type="scientific">Marinomonas primoryensis</name>
    <dbReference type="NCBI Taxonomy" id="178399"/>
    <lineage>
        <taxon>Bacteria</taxon>
        <taxon>Pseudomonadati</taxon>
        <taxon>Pseudomonadota</taxon>
        <taxon>Gammaproteobacteria</taxon>
        <taxon>Oceanospirillales</taxon>
        <taxon>Oceanospirillaceae</taxon>
        <taxon>Marinomonas</taxon>
    </lineage>
</organism>
<name>A0A2Z4PQ08_9GAMM</name>
<dbReference type="AlphaFoldDB" id="A0A2Z4PQ08"/>
<dbReference type="EMBL" id="CP016181">
    <property type="protein sequence ID" value="AWX99534.1"/>
    <property type="molecule type" value="Genomic_DNA"/>
</dbReference>
<protein>
    <submittedName>
        <fullName evidence="1">Uncharacterized protein</fullName>
    </submittedName>
</protein>
<dbReference type="RefSeq" id="WP_112136355.1">
    <property type="nucleotide sequence ID" value="NZ_CP016181.1"/>
</dbReference>
<accession>A0A2Z4PQ08</accession>
<evidence type="ECO:0000313" key="1">
    <source>
        <dbReference type="EMBL" id="AWX99534.1"/>
    </source>
</evidence>